<dbReference type="Proteomes" id="UP000235116">
    <property type="component" value="Chromosome"/>
</dbReference>
<organism evidence="2 3">
    <name type="scientific">Ketobacter alkanivorans</name>
    <dbReference type="NCBI Taxonomy" id="1917421"/>
    <lineage>
        <taxon>Bacteria</taxon>
        <taxon>Pseudomonadati</taxon>
        <taxon>Pseudomonadota</taxon>
        <taxon>Gammaproteobacteria</taxon>
        <taxon>Pseudomonadales</taxon>
        <taxon>Ketobacteraceae</taxon>
        <taxon>Ketobacter</taxon>
    </lineage>
</organism>
<reference evidence="3" key="1">
    <citation type="submission" date="2017-08" db="EMBL/GenBank/DDBJ databases">
        <title>Direct submision.</title>
        <authorList>
            <person name="Kim S.-J."/>
            <person name="Rhee S.-K."/>
        </authorList>
    </citation>
    <scope>NUCLEOTIDE SEQUENCE [LARGE SCALE GENOMIC DNA]</scope>
    <source>
        <strain evidence="3">GI5</strain>
    </source>
</reference>
<proteinExistence type="predicted"/>
<dbReference type="InterPro" id="IPR003965">
    <property type="entry name" value="Fatty_acid_synthase"/>
</dbReference>
<dbReference type="PRINTS" id="PR01483">
    <property type="entry name" value="FASYNTHASE"/>
</dbReference>
<dbReference type="OrthoDB" id="9774179at2"/>
<dbReference type="Pfam" id="PF01575">
    <property type="entry name" value="MaoC_dehydratas"/>
    <property type="match status" value="1"/>
</dbReference>
<dbReference type="GO" id="GO:0005835">
    <property type="term" value="C:fatty acid synthase complex"/>
    <property type="evidence" value="ECO:0007669"/>
    <property type="project" value="InterPro"/>
</dbReference>
<dbReference type="InterPro" id="IPR029069">
    <property type="entry name" value="HotDog_dom_sf"/>
</dbReference>
<dbReference type="GO" id="GO:0006633">
    <property type="term" value="P:fatty acid biosynthetic process"/>
    <property type="evidence" value="ECO:0007669"/>
    <property type="project" value="InterPro"/>
</dbReference>
<dbReference type="PANTHER" id="PTHR43841:SF1">
    <property type="entry name" value="3-HYDROXYACYL-THIOESTER DEHYDRATASE X"/>
    <property type="match status" value="1"/>
</dbReference>
<sequence>MQMMATIELEKSPSTMSLYYRAVTSKKPGKMHGDKLPTIKAHLRNVSADLGKLAEYRKVCGFPVSGSLPVTYPHILAFPLHMEILVNPLFPFPLLGLVHVRNEITQYRAIGNQEAMDIECELVGPEAVSKGLEFSVVTRVTVEGKLVWESISTNLFRTKTDVEDKKDKKEDTFSAEHMDYWSLPSDTGRRYAKVSGDSNPIHLYAMTAKLFGFKRHIAHGMWSKAHALGTLENQLPTGPFKVSVAFKLPVLLPAKVQFQYANTGDTIEFRVKDQNGEKPHLAGQIQIL</sequence>
<evidence type="ECO:0000313" key="2">
    <source>
        <dbReference type="EMBL" id="AUM14298.1"/>
    </source>
</evidence>
<dbReference type="AlphaFoldDB" id="A0A2K9LPQ3"/>
<dbReference type="Gene3D" id="3.10.129.10">
    <property type="entry name" value="Hotdog Thioesterase"/>
    <property type="match status" value="1"/>
</dbReference>
<dbReference type="KEGG" id="kak:Kalk_18535"/>
<dbReference type="SUPFAM" id="SSF54637">
    <property type="entry name" value="Thioesterase/thiol ester dehydrase-isomerase"/>
    <property type="match status" value="1"/>
</dbReference>
<dbReference type="GO" id="GO:0004312">
    <property type="term" value="F:fatty acid synthase activity"/>
    <property type="evidence" value="ECO:0007669"/>
    <property type="project" value="InterPro"/>
</dbReference>
<dbReference type="InterPro" id="IPR002539">
    <property type="entry name" value="MaoC-like_dom"/>
</dbReference>
<name>A0A2K9LPQ3_9GAMM</name>
<dbReference type="PANTHER" id="PTHR43841">
    <property type="entry name" value="3-HYDROXYACYL-THIOESTER DEHYDRATASE HTDX-RELATED"/>
    <property type="match status" value="1"/>
</dbReference>
<evidence type="ECO:0000259" key="1">
    <source>
        <dbReference type="Pfam" id="PF01575"/>
    </source>
</evidence>
<evidence type="ECO:0000313" key="3">
    <source>
        <dbReference type="Proteomes" id="UP000235116"/>
    </source>
</evidence>
<gene>
    <name evidence="2" type="ORF">Kalk_18535</name>
</gene>
<accession>A0A2K9LPQ3</accession>
<keyword evidence="3" id="KW-1185">Reference proteome</keyword>
<protein>
    <recommendedName>
        <fullName evidence="1">MaoC-like domain-containing protein</fullName>
    </recommendedName>
</protein>
<feature type="domain" description="MaoC-like" evidence="1">
    <location>
        <begin position="185"/>
        <end position="280"/>
    </location>
</feature>
<dbReference type="EMBL" id="CP022684">
    <property type="protein sequence ID" value="AUM14298.1"/>
    <property type="molecule type" value="Genomic_DNA"/>
</dbReference>